<dbReference type="AlphaFoldDB" id="A0A1C4H267"/>
<evidence type="ECO:0000256" key="7">
    <source>
        <dbReference type="ARBA" id="ARBA00022605"/>
    </source>
</evidence>
<organism evidence="18 19">
    <name type="scientific">Bifidobacterium commune</name>
    <dbReference type="NCBI Taxonomy" id="1505727"/>
    <lineage>
        <taxon>Bacteria</taxon>
        <taxon>Bacillati</taxon>
        <taxon>Actinomycetota</taxon>
        <taxon>Actinomycetes</taxon>
        <taxon>Bifidobacteriales</taxon>
        <taxon>Bifidobacteriaceae</taxon>
        <taxon>Bifidobacterium</taxon>
    </lineage>
</organism>
<evidence type="ECO:0000256" key="2">
    <source>
        <dbReference type="ARBA" id="ARBA00004824"/>
    </source>
</evidence>
<dbReference type="GO" id="GO:0052655">
    <property type="term" value="F:L-valine-2-oxoglutarate transaminase activity"/>
    <property type="evidence" value="ECO:0007669"/>
    <property type="project" value="RHEA"/>
</dbReference>
<evidence type="ECO:0000256" key="13">
    <source>
        <dbReference type="ARBA" id="ARBA00049229"/>
    </source>
</evidence>
<proteinExistence type="inferred from homology"/>
<dbReference type="GO" id="GO:0009098">
    <property type="term" value="P:L-leucine biosynthetic process"/>
    <property type="evidence" value="ECO:0007669"/>
    <property type="project" value="UniProtKB-UniPathway"/>
</dbReference>
<dbReference type="Gene3D" id="3.30.470.10">
    <property type="match status" value="1"/>
</dbReference>
<gene>
    <name evidence="18" type="ORF">GA0061077_0514</name>
</gene>
<dbReference type="GO" id="GO:0009099">
    <property type="term" value="P:L-valine biosynthetic process"/>
    <property type="evidence" value="ECO:0007669"/>
    <property type="project" value="UniProtKB-UniPathway"/>
</dbReference>
<accession>A0A1C4H267</accession>
<dbReference type="GO" id="GO:0052654">
    <property type="term" value="F:L-leucine-2-oxoglutarate transaminase activity"/>
    <property type="evidence" value="ECO:0007669"/>
    <property type="project" value="RHEA"/>
</dbReference>
<evidence type="ECO:0000256" key="16">
    <source>
        <dbReference type="RuleBase" id="RU004516"/>
    </source>
</evidence>
<evidence type="ECO:0000256" key="4">
    <source>
        <dbReference type="ARBA" id="ARBA00005072"/>
    </source>
</evidence>
<comment type="catalytic activity">
    <reaction evidence="12 17">
        <text>L-isoleucine + 2-oxoglutarate = (S)-3-methyl-2-oxopentanoate + L-glutamate</text>
        <dbReference type="Rhea" id="RHEA:24801"/>
        <dbReference type="ChEBI" id="CHEBI:16810"/>
        <dbReference type="ChEBI" id="CHEBI:29985"/>
        <dbReference type="ChEBI" id="CHEBI:35146"/>
        <dbReference type="ChEBI" id="CHEBI:58045"/>
        <dbReference type="EC" id="2.6.1.42"/>
    </reaction>
</comment>
<evidence type="ECO:0000256" key="11">
    <source>
        <dbReference type="ARBA" id="ARBA00048212"/>
    </source>
</evidence>
<dbReference type="SUPFAM" id="SSF56752">
    <property type="entry name" value="D-aminoacid aminotransferase-like PLP-dependent enzymes"/>
    <property type="match status" value="1"/>
</dbReference>
<comment type="pathway">
    <text evidence="2">Amino-acid biosynthesis; L-isoleucine biosynthesis; L-isoleucine from 2-oxobutanoate: step 4/4.</text>
</comment>
<dbReference type="GO" id="GO:0052656">
    <property type="term" value="F:L-isoleucine-2-oxoglutarate transaminase activity"/>
    <property type="evidence" value="ECO:0007669"/>
    <property type="project" value="RHEA"/>
</dbReference>
<dbReference type="UniPathway" id="UPA00047">
    <property type="reaction ID" value="UER00058"/>
</dbReference>
<evidence type="ECO:0000256" key="10">
    <source>
        <dbReference type="ARBA" id="ARBA00023304"/>
    </source>
</evidence>
<comment type="catalytic activity">
    <reaction evidence="13 17">
        <text>L-leucine + 2-oxoglutarate = 4-methyl-2-oxopentanoate + L-glutamate</text>
        <dbReference type="Rhea" id="RHEA:18321"/>
        <dbReference type="ChEBI" id="CHEBI:16810"/>
        <dbReference type="ChEBI" id="CHEBI:17865"/>
        <dbReference type="ChEBI" id="CHEBI:29985"/>
        <dbReference type="ChEBI" id="CHEBI:57427"/>
        <dbReference type="EC" id="2.6.1.42"/>
    </reaction>
</comment>
<keyword evidence="9 16" id="KW-0663">Pyridoxal phosphate</keyword>
<evidence type="ECO:0000256" key="15">
    <source>
        <dbReference type="RuleBase" id="RU004106"/>
    </source>
</evidence>
<dbReference type="CDD" id="cd01557">
    <property type="entry name" value="BCAT_beta_family"/>
    <property type="match status" value="1"/>
</dbReference>
<dbReference type="InterPro" id="IPR005786">
    <property type="entry name" value="B_amino_transII"/>
</dbReference>
<dbReference type="Proteomes" id="UP000242610">
    <property type="component" value="Unassembled WGS sequence"/>
</dbReference>
<comment type="pathway">
    <text evidence="4">Amino-acid biosynthesis; L-leucine biosynthesis; L-leucine from 3-methyl-2-oxobutanoate: step 4/4.</text>
</comment>
<reference evidence="19" key="1">
    <citation type="submission" date="2016-08" db="EMBL/GenBank/DDBJ databases">
        <authorList>
            <person name="Varghese N."/>
            <person name="Submissions Spin"/>
        </authorList>
    </citation>
    <scope>NUCLEOTIDE SEQUENCE [LARGE SCALE GENOMIC DNA]</scope>
    <source>
        <strain evidence="19">R-52791</strain>
    </source>
</reference>
<dbReference type="InterPro" id="IPR018300">
    <property type="entry name" value="Aminotrans_IV_CS"/>
</dbReference>
<evidence type="ECO:0000256" key="9">
    <source>
        <dbReference type="ARBA" id="ARBA00022898"/>
    </source>
</evidence>
<evidence type="ECO:0000256" key="5">
    <source>
        <dbReference type="ARBA" id="ARBA00009320"/>
    </source>
</evidence>
<comment type="similarity">
    <text evidence="5 15">Belongs to the class-IV pyridoxal-phosphate-dependent aminotransferase family.</text>
</comment>
<dbReference type="NCBIfam" id="NF009897">
    <property type="entry name" value="PRK13357.1"/>
    <property type="match status" value="1"/>
</dbReference>
<dbReference type="UniPathway" id="UPA00048">
    <property type="reaction ID" value="UER00073"/>
</dbReference>
<evidence type="ECO:0000256" key="6">
    <source>
        <dbReference type="ARBA" id="ARBA00022576"/>
    </source>
</evidence>
<evidence type="ECO:0000256" key="3">
    <source>
        <dbReference type="ARBA" id="ARBA00004931"/>
    </source>
</evidence>
<comment type="catalytic activity">
    <reaction evidence="11 17">
        <text>L-valine + 2-oxoglutarate = 3-methyl-2-oxobutanoate + L-glutamate</text>
        <dbReference type="Rhea" id="RHEA:24813"/>
        <dbReference type="ChEBI" id="CHEBI:11851"/>
        <dbReference type="ChEBI" id="CHEBI:16810"/>
        <dbReference type="ChEBI" id="CHEBI:29985"/>
        <dbReference type="ChEBI" id="CHEBI:57762"/>
        <dbReference type="EC" id="2.6.1.42"/>
    </reaction>
</comment>
<dbReference type="PANTHER" id="PTHR11825:SF44">
    <property type="entry name" value="BRANCHED-CHAIN-AMINO-ACID AMINOTRANSFERASE"/>
    <property type="match status" value="1"/>
</dbReference>
<dbReference type="InterPro" id="IPR033939">
    <property type="entry name" value="BCAT_family"/>
</dbReference>
<sequence>MKELRDIGRHKRFKHRTIRDFRRCNDGKIKKNVMTEQSHHDSEVLSQLTQSFPVLDNPHPASEQERVKMIDKPAFGQVFSDNMAHMVWQKGSGWGERRIEPFGPLMMNPGASVLHYAQECFEGLKAYRHADGSTWLFRPDANAERFANSAKRMYLPELSKEDFLGSVAALAKRDVNWVPSRREYTLYLRPFMFASEAFLGVRAPKTVDYCVIASPSGPYFPGGIKPVSIWVEDKWFRTGPGGTGFAKCGGNYAASILGEYRGAEKGCEQVCFVDAATKTYLEELGGMNVFAVHKDGHLETPSLTGNILPGVTRRSLIQLAEDHGRNVVETMIKLDDLLEDIKSGEVTEVFACGTAAIITPIGRFKSEKFDVEVNDGRSGELTLKLREELLGIQMGEVADPHEWMWKVC</sequence>
<dbReference type="EC" id="2.6.1.42" evidence="17"/>
<dbReference type="InterPro" id="IPR001544">
    <property type="entry name" value="Aminotrans_IV"/>
</dbReference>
<evidence type="ECO:0000256" key="14">
    <source>
        <dbReference type="PIRSR" id="PIRSR006468-1"/>
    </source>
</evidence>
<comment type="pathway">
    <text evidence="3">Amino-acid biosynthesis; L-valine biosynthesis; L-valine from pyruvate: step 4/4.</text>
</comment>
<keyword evidence="7 17" id="KW-0028">Amino-acid biosynthesis</keyword>
<dbReference type="PIRSF" id="PIRSF006468">
    <property type="entry name" value="BCAT1"/>
    <property type="match status" value="1"/>
</dbReference>
<evidence type="ECO:0000256" key="1">
    <source>
        <dbReference type="ARBA" id="ARBA00001933"/>
    </source>
</evidence>
<dbReference type="InterPro" id="IPR036038">
    <property type="entry name" value="Aminotransferase-like"/>
</dbReference>
<dbReference type="Gene3D" id="3.20.10.10">
    <property type="entry name" value="D-amino Acid Aminotransferase, subunit A, domain 2"/>
    <property type="match status" value="1"/>
</dbReference>
<comment type="cofactor">
    <cofactor evidence="1 16">
        <name>pyridoxal 5'-phosphate</name>
        <dbReference type="ChEBI" id="CHEBI:597326"/>
    </cofactor>
</comment>
<evidence type="ECO:0000313" key="18">
    <source>
        <dbReference type="EMBL" id="SCC78973.1"/>
    </source>
</evidence>
<evidence type="ECO:0000313" key="19">
    <source>
        <dbReference type="Proteomes" id="UP000242610"/>
    </source>
</evidence>
<keyword evidence="19" id="KW-1185">Reference proteome</keyword>
<dbReference type="EMBL" id="FMBL01000001">
    <property type="protein sequence ID" value="SCC78973.1"/>
    <property type="molecule type" value="Genomic_DNA"/>
</dbReference>
<dbReference type="STRING" id="1505727.GA0061077_0514"/>
<keyword evidence="8 17" id="KW-0808">Transferase</keyword>
<dbReference type="GO" id="GO:0009097">
    <property type="term" value="P:isoleucine biosynthetic process"/>
    <property type="evidence" value="ECO:0007669"/>
    <property type="project" value="UniProtKB-UniPathway"/>
</dbReference>
<dbReference type="Pfam" id="PF01063">
    <property type="entry name" value="Aminotran_4"/>
    <property type="match status" value="1"/>
</dbReference>
<feature type="modified residue" description="N6-(pyridoxal phosphate)lysine" evidence="14">
    <location>
        <position position="247"/>
    </location>
</feature>
<dbReference type="NCBIfam" id="TIGR01123">
    <property type="entry name" value="ilvE_II"/>
    <property type="match status" value="1"/>
</dbReference>
<dbReference type="InterPro" id="IPR043132">
    <property type="entry name" value="BCAT-like_C"/>
</dbReference>
<dbReference type="PROSITE" id="PS00770">
    <property type="entry name" value="AA_TRANSFER_CLASS_4"/>
    <property type="match status" value="1"/>
</dbReference>
<keyword evidence="6 17" id="KW-0032">Aminotransferase</keyword>
<dbReference type="InterPro" id="IPR043131">
    <property type="entry name" value="BCAT-like_N"/>
</dbReference>
<evidence type="ECO:0000256" key="17">
    <source>
        <dbReference type="RuleBase" id="RU004517"/>
    </source>
</evidence>
<evidence type="ECO:0000256" key="12">
    <source>
        <dbReference type="ARBA" id="ARBA00048798"/>
    </source>
</evidence>
<name>A0A1C4H267_9BIFI</name>
<evidence type="ECO:0000256" key="8">
    <source>
        <dbReference type="ARBA" id="ARBA00022679"/>
    </source>
</evidence>
<keyword evidence="10 17" id="KW-0100">Branched-chain amino acid biosynthesis</keyword>
<dbReference type="PANTHER" id="PTHR11825">
    <property type="entry name" value="SUBGROUP IIII AMINOTRANSFERASE"/>
    <property type="match status" value="1"/>
</dbReference>
<dbReference type="UniPathway" id="UPA00049">
    <property type="reaction ID" value="UER00062"/>
</dbReference>
<protein>
    <recommendedName>
        <fullName evidence="17">Branched-chain-amino-acid aminotransferase</fullName>
        <ecNumber evidence="17">2.6.1.42</ecNumber>
    </recommendedName>
</protein>